<dbReference type="InterPro" id="IPR027467">
    <property type="entry name" value="MopterinOxRdtase_cofactor_BS"/>
</dbReference>
<evidence type="ECO:0000256" key="10">
    <source>
        <dbReference type="ARBA" id="ARBA00023004"/>
    </source>
</evidence>
<feature type="domain" description="4Fe-4S ferredoxin-type" evidence="16">
    <location>
        <begin position="189"/>
        <end position="218"/>
    </location>
</feature>
<dbReference type="PROSITE" id="PS00198">
    <property type="entry name" value="4FE4S_FER_1"/>
    <property type="match status" value="1"/>
</dbReference>
<reference evidence="19 20" key="1">
    <citation type="submission" date="2016-10" db="EMBL/GenBank/DDBJ databases">
        <authorList>
            <person name="de Groot N.N."/>
        </authorList>
    </citation>
    <scope>NUCLEOTIDE SEQUENCE [LARGE SCALE GENOMIC DNA]</scope>
    <source>
        <strain evidence="19 20">SLAS-1</strain>
    </source>
</reference>
<comment type="cofactor">
    <cofactor evidence="14">
        <name>[2Fe-2S] cluster</name>
        <dbReference type="ChEBI" id="CHEBI:190135"/>
    </cofactor>
</comment>
<keyword evidence="11" id="KW-0411">Iron-sulfur</keyword>
<dbReference type="Pfam" id="PF00384">
    <property type="entry name" value="Molybdopterin"/>
    <property type="match status" value="1"/>
</dbReference>
<keyword evidence="12" id="KW-0520">NAD</keyword>
<dbReference type="CDD" id="cd00207">
    <property type="entry name" value="fer2"/>
    <property type="match status" value="1"/>
</dbReference>
<name>A0A1G9L1R7_9FIRM</name>
<dbReference type="Pfam" id="PF04879">
    <property type="entry name" value="Molybdop_Fe4S4"/>
    <property type="match status" value="1"/>
</dbReference>
<dbReference type="Pfam" id="PF10588">
    <property type="entry name" value="NADH-G_4Fe-4S_3"/>
    <property type="match status" value="1"/>
</dbReference>
<evidence type="ECO:0000259" key="15">
    <source>
        <dbReference type="PROSITE" id="PS51085"/>
    </source>
</evidence>
<dbReference type="SUPFAM" id="SSF54292">
    <property type="entry name" value="2Fe-2S ferredoxin-like"/>
    <property type="match status" value="1"/>
</dbReference>
<dbReference type="InterPro" id="IPR001041">
    <property type="entry name" value="2Fe-2S_ferredoxin-type"/>
</dbReference>
<dbReference type="Gene3D" id="3.10.20.740">
    <property type="match status" value="1"/>
</dbReference>
<keyword evidence="4" id="KW-0004">4Fe-4S</keyword>
<dbReference type="GO" id="GO:0051539">
    <property type="term" value="F:4 iron, 4 sulfur cluster binding"/>
    <property type="evidence" value="ECO:0007669"/>
    <property type="project" value="UniProtKB-KW"/>
</dbReference>
<dbReference type="PROSITE" id="PS51085">
    <property type="entry name" value="2FE2S_FER_2"/>
    <property type="match status" value="1"/>
</dbReference>
<gene>
    <name evidence="19" type="ORF">SAMN04488692_105157</name>
</gene>
<feature type="domain" description="4Fe-4S ferredoxin-type" evidence="16">
    <location>
        <begin position="144"/>
        <end position="177"/>
    </location>
</feature>
<evidence type="ECO:0000256" key="2">
    <source>
        <dbReference type="ARBA" id="ARBA00004370"/>
    </source>
</evidence>
<feature type="domain" description="4Fe-4S Mo/W bis-MGD-type" evidence="17">
    <location>
        <begin position="227"/>
        <end position="285"/>
    </location>
</feature>
<organism evidence="19 20">
    <name type="scientific">Halarsenatibacter silvermanii</name>
    <dbReference type="NCBI Taxonomy" id="321763"/>
    <lineage>
        <taxon>Bacteria</taxon>
        <taxon>Bacillati</taxon>
        <taxon>Bacillota</taxon>
        <taxon>Clostridia</taxon>
        <taxon>Halanaerobiales</taxon>
        <taxon>Halarsenatibacteraceae</taxon>
        <taxon>Halarsenatibacter</taxon>
    </lineage>
</organism>
<evidence type="ECO:0000256" key="4">
    <source>
        <dbReference type="ARBA" id="ARBA00022485"/>
    </source>
</evidence>
<dbReference type="GO" id="GO:0003954">
    <property type="term" value="F:NADH dehydrogenase activity"/>
    <property type="evidence" value="ECO:0007669"/>
    <property type="project" value="TreeGrafter"/>
</dbReference>
<dbReference type="STRING" id="321763.SAMN04488692_105157"/>
<dbReference type="SMART" id="SM00926">
    <property type="entry name" value="Molybdop_Fe4S4"/>
    <property type="match status" value="1"/>
</dbReference>
<dbReference type="PANTHER" id="PTHR43105">
    <property type="entry name" value="RESPIRATORY NITRATE REDUCTASE"/>
    <property type="match status" value="1"/>
</dbReference>
<evidence type="ECO:0000256" key="11">
    <source>
        <dbReference type="ARBA" id="ARBA00023014"/>
    </source>
</evidence>
<dbReference type="InterPro" id="IPR017900">
    <property type="entry name" value="4Fe4S_Fe_S_CS"/>
</dbReference>
<dbReference type="FunFam" id="3.10.20.740:FF:000004">
    <property type="entry name" value="NADH-quinone oxidoreductase"/>
    <property type="match status" value="1"/>
</dbReference>
<keyword evidence="20" id="KW-1185">Reference proteome</keyword>
<evidence type="ECO:0000256" key="14">
    <source>
        <dbReference type="ARBA" id="ARBA00034078"/>
    </source>
</evidence>
<proteinExistence type="inferred from homology"/>
<evidence type="ECO:0000256" key="1">
    <source>
        <dbReference type="ARBA" id="ARBA00001966"/>
    </source>
</evidence>
<evidence type="ECO:0000313" key="20">
    <source>
        <dbReference type="Proteomes" id="UP000199476"/>
    </source>
</evidence>
<dbReference type="PROSITE" id="PS51669">
    <property type="entry name" value="4FE4S_MOW_BIS_MGD"/>
    <property type="match status" value="1"/>
</dbReference>
<dbReference type="GO" id="GO:0022904">
    <property type="term" value="P:respiratory electron transport chain"/>
    <property type="evidence" value="ECO:0007669"/>
    <property type="project" value="TreeGrafter"/>
</dbReference>
<evidence type="ECO:0000259" key="18">
    <source>
        <dbReference type="PROSITE" id="PS51839"/>
    </source>
</evidence>
<evidence type="ECO:0000256" key="7">
    <source>
        <dbReference type="ARBA" id="ARBA00022737"/>
    </source>
</evidence>
<protein>
    <submittedName>
        <fullName evidence="19">4Fe-4S binding domain-containing protein</fullName>
    </submittedName>
</protein>
<dbReference type="EMBL" id="FNGO01000005">
    <property type="protein sequence ID" value="SDL55774.1"/>
    <property type="molecule type" value="Genomic_DNA"/>
</dbReference>
<evidence type="ECO:0000256" key="8">
    <source>
        <dbReference type="ARBA" id="ARBA00022967"/>
    </source>
</evidence>
<dbReference type="InterPro" id="IPR019574">
    <property type="entry name" value="NADH_UbQ_OxRdtase_Gsu_4Fe4S-bd"/>
</dbReference>
<dbReference type="FunFam" id="3.30.70.20:FF:000035">
    <property type="entry name" value="Iron hydrogenase 1"/>
    <property type="match status" value="1"/>
</dbReference>
<keyword evidence="9" id="KW-0560">Oxidoreductase</keyword>
<evidence type="ECO:0000256" key="5">
    <source>
        <dbReference type="ARBA" id="ARBA00022714"/>
    </source>
</evidence>
<evidence type="ECO:0000256" key="3">
    <source>
        <dbReference type="ARBA" id="ARBA00005404"/>
    </source>
</evidence>
<dbReference type="PROSITE" id="PS51839">
    <property type="entry name" value="4FE4S_HC3"/>
    <property type="match status" value="1"/>
</dbReference>
<sequence length="363" mass="40518">MATITINGNEHEVAEDATILEAAREHGYDIPTLCHHPHLSNVGACRLCLVEDENSGELFPSCTTPVREGMNISADEEENERLFQSRRLVVKLLLSDHPNDCMTCEADGSCKLQDMAYHYDVEIEDESLGIPKETPRFEIESDNPFIEHDPDKCILCGRCVRVDNEVQCSDAIEFVERGFSARVGSALKKDLGSDESSCVFCGQCVQQCPTGALQFKPSQGRGRDYQLEHTETTCGYCGVGCQLDLKTRDNEVVEVEGVSREGLPNPLGETCVKGRFGYDFLDDPDRLTKPLIKDEETGEFEEVSWQEALEYTADNFSRIKEEHGPQALAGLTSARCSNEENFLMQKFMRAVMGTHTVDHCARL</sequence>
<dbReference type="Gene3D" id="3.30.70.20">
    <property type="match status" value="1"/>
</dbReference>
<dbReference type="Proteomes" id="UP000199476">
    <property type="component" value="Unassembled WGS sequence"/>
</dbReference>
<evidence type="ECO:0000256" key="9">
    <source>
        <dbReference type="ARBA" id="ARBA00023002"/>
    </source>
</evidence>
<dbReference type="Gene3D" id="2.20.25.90">
    <property type="entry name" value="ADC-like domains"/>
    <property type="match status" value="1"/>
</dbReference>
<keyword evidence="8" id="KW-1278">Translocase</keyword>
<dbReference type="GO" id="GO:0046872">
    <property type="term" value="F:metal ion binding"/>
    <property type="evidence" value="ECO:0007669"/>
    <property type="project" value="UniProtKB-KW"/>
</dbReference>
<dbReference type="Gene3D" id="3.40.50.740">
    <property type="match status" value="1"/>
</dbReference>
<evidence type="ECO:0000256" key="6">
    <source>
        <dbReference type="ARBA" id="ARBA00022723"/>
    </source>
</evidence>
<keyword evidence="13" id="KW-0472">Membrane</keyword>
<comment type="cofactor">
    <cofactor evidence="1">
        <name>[4Fe-4S] cluster</name>
        <dbReference type="ChEBI" id="CHEBI:49883"/>
    </cofactor>
</comment>
<keyword evidence="10" id="KW-0408">Iron</keyword>
<keyword evidence="6" id="KW-0479">Metal-binding</keyword>
<dbReference type="SMART" id="SM00929">
    <property type="entry name" value="NADH-G_4Fe-4S_3"/>
    <property type="match status" value="1"/>
</dbReference>
<dbReference type="PANTHER" id="PTHR43105:SF14">
    <property type="entry name" value="FORMATE DEHYDROGENASE H"/>
    <property type="match status" value="1"/>
</dbReference>
<dbReference type="Pfam" id="PF13510">
    <property type="entry name" value="Fer2_4"/>
    <property type="match status" value="1"/>
</dbReference>
<dbReference type="PROSITE" id="PS00551">
    <property type="entry name" value="MOLYBDOPTERIN_PROK_1"/>
    <property type="match status" value="1"/>
</dbReference>
<evidence type="ECO:0000256" key="12">
    <source>
        <dbReference type="ARBA" id="ARBA00023027"/>
    </source>
</evidence>
<keyword evidence="7" id="KW-0677">Repeat</keyword>
<dbReference type="SUPFAM" id="SSF54862">
    <property type="entry name" value="4Fe-4S ferredoxins"/>
    <property type="match status" value="1"/>
</dbReference>
<dbReference type="SUPFAM" id="SSF53706">
    <property type="entry name" value="Formate dehydrogenase/DMSO reductase, domains 1-3"/>
    <property type="match status" value="1"/>
</dbReference>
<dbReference type="InterPro" id="IPR006656">
    <property type="entry name" value="Mopterin_OxRdtase"/>
</dbReference>
<dbReference type="InterPro" id="IPR054351">
    <property type="entry name" value="NADH_UbQ_OxRdtase_ferredoxin"/>
</dbReference>
<dbReference type="AlphaFoldDB" id="A0A1G9L1R7"/>
<comment type="subcellular location">
    <subcellularLocation>
        <location evidence="2">Membrane</location>
    </subcellularLocation>
</comment>
<keyword evidence="5" id="KW-0001">2Fe-2S</keyword>
<feature type="domain" description="2Fe-2S ferredoxin-type" evidence="15">
    <location>
        <begin position="1"/>
        <end position="78"/>
    </location>
</feature>
<evidence type="ECO:0000256" key="13">
    <source>
        <dbReference type="ARBA" id="ARBA00023136"/>
    </source>
</evidence>
<dbReference type="GO" id="GO:0051537">
    <property type="term" value="F:2 iron, 2 sulfur cluster binding"/>
    <property type="evidence" value="ECO:0007669"/>
    <property type="project" value="UniProtKB-KW"/>
</dbReference>
<dbReference type="InterPro" id="IPR006963">
    <property type="entry name" value="Mopterin_OxRdtase_4Fe-4S_dom"/>
</dbReference>
<dbReference type="InterPro" id="IPR050123">
    <property type="entry name" value="Prok_molybdopt-oxidoreductase"/>
</dbReference>
<dbReference type="InterPro" id="IPR017896">
    <property type="entry name" value="4Fe4S_Fe-S-bd"/>
</dbReference>
<comment type="similarity">
    <text evidence="3">Belongs to the complex I 75 kDa subunit family.</text>
</comment>
<feature type="domain" description="4Fe-4S His(Cys)3-ligated-type" evidence="18">
    <location>
        <begin position="81"/>
        <end position="120"/>
    </location>
</feature>
<dbReference type="InterPro" id="IPR036010">
    <property type="entry name" value="2Fe-2S_ferredoxin-like_sf"/>
</dbReference>
<dbReference type="Pfam" id="PF22117">
    <property type="entry name" value="Fer4_Nqo3"/>
    <property type="match status" value="1"/>
</dbReference>
<evidence type="ECO:0000313" key="19">
    <source>
        <dbReference type="EMBL" id="SDL55774.1"/>
    </source>
</evidence>
<evidence type="ECO:0000259" key="17">
    <source>
        <dbReference type="PROSITE" id="PS51669"/>
    </source>
</evidence>
<dbReference type="GO" id="GO:0016020">
    <property type="term" value="C:membrane"/>
    <property type="evidence" value="ECO:0007669"/>
    <property type="project" value="UniProtKB-SubCell"/>
</dbReference>
<accession>A0A1G9L1R7</accession>
<dbReference type="PROSITE" id="PS51379">
    <property type="entry name" value="4FE4S_FER_2"/>
    <property type="match status" value="2"/>
</dbReference>
<evidence type="ECO:0000259" key="16">
    <source>
        <dbReference type="PROSITE" id="PS51379"/>
    </source>
</evidence>